<dbReference type="InterPro" id="IPR050109">
    <property type="entry name" value="HTH-type_TetR-like_transc_reg"/>
</dbReference>
<name>A0A0H3DAR2_AMYMU</name>
<dbReference type="RefSeq" id="WP_013226699.1">
    <property type="nucleotide sequence ID" value="NC_014318.1"/>
</dbReference>
<sequence>MSSNRSGPQSASSTPAELPVLGAPVRERADAARNRIRVLQAAEKLFAERGVDAVTMDDVAGAAGVGKGTLYRRFGDKSGLAMALLDQRERELQEQILTGPPPLGPGAEPADRLGAFIEAYLDLLDRQLDLVLLSETATTGARFRTGAHTLWRQHCRHLLETGGADGAGIAADVLLAALSAEQVRHWRRDREISSAALAQSLVRLVRTWLP</sequence>
<dbReference type="InterPro" id="IPR001647">
    <property type="entry name" value="HTH_TetR"/>
</dbReference>
<protein>
    <submittedName>
        <fullName evidence="5">TetR family transcriptional regulator</fullName>
    </submittedName>
</protein>
<dbReference type="GeneID" id="92872581"/>
<proteinExistence type="predicted"/>
<evidence type="ECO:0000256" key="1">
    <source>
        <dbReference type="ARBA" id="ARBA00023125"/>
    </source>
</evidence>
<dbReference type="PROSITE" id="PS01081">
    <property type="entry name" value="HTH_TETR_1"/>
    <property type="match status" value="1"/>
</dbReference>
<dbReference type="PANTHER" id="PTHR30055:SF209">
    <property type="entry name" value="POSSIBLE TRANSCRIPTIONAL REGULATORY PROTEIN (PROBABLY TETR-FAMILY)"/>
    <property type="match status" value="1"/>
</dbReference>
<evidence type="ECO:0000313" key="6">
    <source>
        <dbReference type="Proteomes" id="UP000000328"/>
    </source>
</evidence>
<reference evidence="5 6" key="1">
    <citation type="journal article" date="2010" name="Cell Res.">
        <title>Complete genome sequence of the rifamycin SV-producing Amycolatopsis mediterranei U32 revealed its genetic characteristics in phylogeny and metabolism.</title>
        <authorList>
            <person name="Zhao W."/>
            <person name="Zhong Y."/>
            <person name="Yuan H."/>
            <person name="Wang J."/>
            <person name="Zheng H."/>
            <person name="Wang Y."/>
            <person name="Cen X."/>
            <person name="Xu F."/>
            <person name="Bai J."/>
            <person name="Han X."/>
            <person name="Lu G."/>
            <person name="Zhu Y."/>
            <person name="Shao Z."/>
            <person name="Yan H."/>
            <person name="Li C."/>
            <person name="Peng N."/>
            <person name="Zhang Z."/>
            <person name="Zhang Y."/>
            <person name="Lin W."/>
            <person name="Fan Y."/>
            <person name="Qin Z."/>
            <person name="Hu Y."/>
            <person name="Zhu B."/>
            <person name="Wang S."/>
            <person name="Ding X."/>
            <person name="Zhao G.P."/>
        </authorList>
    </citation>
    <scope>NUCLEOTIDE SEQUENCE [LARGE SCALE GENOMIC DNA]</scope>
    <source>
        <strain evidence="6">U-32</strain>
    </source>
</reference>
<evidence type="ECO:0000256" key="3">
    <source>
        <dbReference type="SAM" id="MobiDB-lite"/>
    </source>
</evidence>
<dbReference type="HOGENOM" id="CLU_069356_17_2_11"/>
<gene>
    <name evidence="5" type="ordered locus">AMED_4868</name>
</gene>
<dbReference type="eggNOG" id="COG1309">
    <property type="taxonomic scope" value="Bacteria"/>
</dbReference>
<feature type="region of interest" description="Disordered" evidence="3">
    <location>
        <begin position="1"/>
        <end position="21"/>
    </location>
</feature>
<dbReference type="PROSITE" id="PS50977">
    <property type="entry name" value="HTH_TETR_2"/>
    <property type="match status" value="1"/>
</dbReference>
<dbReference type="OrthoDB" id="4542210at2"/>
<dbReference type="AlphaFoldDB" id="A0A0H3DAR2"/>
<accession>A0A0H3DAR2</accession>
<feature type="DNA-binding region" description="H-T-H motif" evidence="2">
    <location>
        <begin position="55"/>
        <end position="74"/>
    </location>
</feature>
<dbReference type="Pfam" id="PF00440">
    <property type="entry name" value="TetR_N"/>
    <property type="match status" value="1"/>
</dbReference>
<dbReference type="InterPro" id="IPR023772">
    <property type="entry name" value="DNA-bd_HTH_TetR-type_CS"/>
</dbReference>
<dbReference type="PATRIC" id="fig|749927.5.peg.5036"/>
<dbReference type="EMBL" id="CP002000">
    <property type="protein sequence ID" value="ADJ46634.1"/>
    <property type="molecule type" value="Genomic_DNA"/>
</dbReference>
<dbReference type="GO" id="GO:0000976">
    <property type="term" value="F:transcription cis-regulatory region binding"/>
    <property type="evidence" value="ECO:0007669"/>
    <property type="project" value="TreeGrafter"/>
</dbReference>
<evidence type="ECO:0000256" key="2">
    <source>
        <dbReference type="PROSITE-ProRule" id="PRU00335"/>
    </source>
</evidence>
<evidence type="ECO:0000313" key="5">
    <source>
        <dbReference type="EMBL" id="ADJ46634.1"/>
    </source>
</evidence>
<dbReference type="Proteomes" id="UP000000328">
    <property type="component" value="Chromosome"/>
</dbReference>
<dbReference type="GO" id="GO:0003700">
    <property type="term" value="F:DNA-binding transcription factor activity"/>
    <property type="evidence" value="ECO:0007669"/>
    <property type="project" value="TreeGrafter"/>
</dbReference>
<keyword evidence="1 2" id="KW-0238">DNA-binding</keyword>
<feature type="compositionally biased region" description="Polar residues" evidence="3">
    <location>
        <begin position="1"/>
        <end position="15"/>
    </location>
</feature>
<dbReference type="InterPro" id="IPR009057">
    <property type="entry name" value="Homeodomain-like_sf"/>
</dbReference>
<feature type="domain" description="HTH tetR-type" evidence="4">
    <location>
        <begin position="32"/>
        <end position="92"/>
    </location>
</feature>
<dbReference type="SUPFAM" id="SSF46689">
    <property type="entry name" value="Homeodomain-like"/>
    <property type="match status" value="1"/>
</dbReference>
<dbReference type="KEGG" id="amd:AMED_4868"/>
<dbReference type="Gene3D" id="1.10.357.10">
    <property type="entry name" value="Tetracycline Repressor, domain 2"/>
    <property type="match status" value="1"/>
</dbReference>
<organism evidence="5 6">
    <name type="scientific">Amycolatopsis mediterranei (strain U-32)</name>
    <dbReference type="NCBI Taxonomy" id="749927"/>
    <lineage>
        <taxon>Bacteria</taxon>
        <taxon>Bacillati</taxon>
        <taxon>Actinomycetota</taxon>
        <taxon>Actinomycetes</taxon>
        <taxon>Pseudonocardiales</taxon>
        <taxon>Pseudonocardiaceae</taxon>
        <taxon>Amycolatopsis</taxon>
    </lineage>
</organism>
<evidence type="ECO:0000259" key="4">
    <source>
        <dbReference type="PROSITE" id="PS50977"/>
    </source>
</evidence>
<dbReference type="PANTHER" id="PTHR30055">
    <property type="entry name" value="HTH-TYPE TRANSCRIPTIONAL REGULATOR RUTR"/>
    <property type="match status" value="1"/>
</dbReference>
<dbReference type="PRINTS" id="PR00455">
    <property type="entry name" value="HTHTETR"/>
</dbReference>